<dbReference type="EMBL" id="PGOL01000116">
    <property type="protein sequence ID" value="PKI76479.1"/>
    <property type="molecule type" value="Genomic_DNA"/>
</dbReference>
<feature type="compositionally biased region" description="Polar residues" evidence="1">
    <location>
        <begin position="137"/>
        <end position="149"/>
    </location>
</feature>
<sequence length="162" mass="17500">MHVRKYDETRESNLDRIKKIVPCPKGAREHSVTSLGGKPSRDAGWDLQESGWTVGGSGLGCFGLNRPEWLQQTRLEGWTDPTGTSRVGHRHGGSRWNVEARSAAPDSYLTPGGDCGGSLVPELSGRPVQPCKDHGKQSTSGNSDPSGTSRVGRRHGGSRWNI</sequence>
<dbReference type="Proteomes" id="UP000233551">
    <property type="component" value="Unassembled WGS sequence"/>
</dbReference>
<evidence type="ECO:0000313" key="2">
    <source>
        <dbReference type="EMBL" id="PKI76479.1"/>
    </source>
</evidence>
<feature type="compositionally biased region" description="Basic residues" evidence="1">
    <location>
        <begin position="151"/>
        <end position="162"/>
    </location>
</feature>
<name>A0A2I0L701_PUNGR</name>
<comment type="caution">
    <text evidence="2">The sequence shown here is derived from an EMBL/GenBank/DDBJ whole genome shotgun (WGS) entry which is preliminary data.</text>
</comment>
<organism evidence="2 3">
    <name type="scientific">Punica granatum</name>
    <name type="common">Pomegranate</name>
    <dbReference type="NCBI Taxonomy" id="22663"/>
    <lineage>
        <taxon>Eukaryota</taxon>
        <taxon>Viridiplantae</taxon>
        <taxon>Streptophyta</taxon>
        <taxon>Embryophyta</taxon>
        <taxon>Tracheophyta</taxon>
        <taxon>Spermatophyta</taxon>
        <taxon>Magnoliopsida</taxon>
        <taxon>eudicotyledons</taxon>
        <taxon>Gunneridae</taxon>
        <taxon>Pentapetalae</taxon>
        <taxon>rosids</taxon>
        <taxon>malvids</taxon>
        <taxon>Myrtales</taxon>
        <taxon>Lythraceae</taxon>
        <taxon>Punica</taxon>
    </lineage>
</organism>
<reference evidence="2 3" key="1">
    <citation type="submission" date="2017-11" db="EMBL/GenBank/DDBJ databases">
        <title>De-novo sequencing of pomegranate (Punica granatum L.) genome.</title>
        <authorList>
            <person name="Akparov Z."/>
            <person name="Amiraslanov A."/>
            <person name="Hajiyeva S."/>
            <person name="Abbasov M."/>
            <person name="Kaur K."/>
            <person name="Hamwieh A."/>
            <person name="Solovyev V."/>
            <person name="Salamov A."/>
            <person name="Braich B."/>
            <person name="Kosarev P."/>
            <person name="Mahmoud A."/>
            <person name="Hajiyev E."/>
            <person name="Babayeva S."/>
            <person name="Izzatullayeva V."/>
            <person name="Mammadov A."/>
            <person name="Mammadov A."/>
            <person name="Sharifova S."/>
            <person name="Ojaghi J."/>
            <person name="Eynullazada K."/>
            <person name="Bayramov B."/>
            <person name="Abdulazimova A."/>
            <person name="Shahmuradov I."/>
        </authorList>
    </citation>
    <scope>NUCLEOTIDE SEQUENCE [LARGE SCALE GENOMIC DNA]</scope>
    <source>
        <strain evidence="3">cv. AG2017</strain>
        <tissue evidence="2">Leaf</tissue>
    </source>
</reference>
<gene>
    <name evidence="2" type="ORF">CRG98_003128</name>
</gene>
<proteinExistence type="predicted"/>
<evidence type="ECO:0000313" key="3">
    <source>
        <dbReference type="Proteomes" id="UP000233551"/>
    </source>
</evidence>
<evidence type="ECO:0000256" key="1">
    <source>
        <dbReference type="SAM" id="MobiDB-lite"/>
    </source>
</evidence>
<keyword evidence="3" id="KW-1185">Reference proteome</keyword>
<feature type="region of interest" description="Disordered" evidence="1">
    <location>
        <begin position="76"/>
        <end position="162"/>
    </location>
</feature>
<protein>
    <submittedName>
        <fullName evidence="2">Uncharacterized protein</fullName>
    </submittedName>
</protein>
<accession>A0A2I0L701</accession>
<dbReference type="AlphaFoldDB" id="A0A2I0L701"/>